<organism evidence="4 5">
    <name type="scientific">Cronartium quercuum f. sp. fusiforme G11</name>
    <dbReference type="NCBI Taxonomy" id="708437"/>
    <lineage>
        <taxon>Eukaryota</taxon>
        <taxon>Fungi</taxon>
        <taxon>Dikarya</taxon>
        <taxon>Basidiomycota</taxon>
        <taxon>Pucciniomycotina</taxon>
        <taxon>Pucciniomycetes</taxon>
        <taxon>Pucciniales</taxon>
        <taxon>Coleosporiaceae</taxon>
        <taxon>Cronartium</taxon>
    </lineage>
</organism>
<dbReference type="PANTHER" id="PTHR43618">
    <property type="entry name" value="7-ALPHA-HYDROXYSTEROID DEHYDROGENASE"/>
    <property type="match status" value="1"/>
</dbReference>
<dbReference type="EMBL" id="MU167312">
    <property type="protein sequence ID" value="KAG0143720.1"/>
    <property type="molecule type" value="Genomic_DNA"/>
</dbReference>
<feature type="non-terminal residue" evidence="4">
    <location>
        <position position="86"/>
    </location>
</feature>
<feature type="non-terminal residue" evidence="4">
    <location>
        <position position="1"/>
    </location>
</feature>
<dbReference type="InterPro" id="IPR002347">
    <property type="entry name" value="SDR_fam"/>
</dbReference>
<keyword evidence="3" id="KW-0560">Oxidoreductase</keyword>
<name>A0A9P6NHH2_9BASI</name>
<evidence type="ECO:0000313" key="5">
    <source>
        <dbReference type="Proteomes" id="UP000886653"/>
    </source>
</evidence>
<proteinExistence type="inferred from homology"/>
<keyword evidence="5" id="KW-1185">Reference proteome</keyword>
<sequence length="86" mass="9167">ESDALAIYQTIVLGPYFLSSTFLPLIGCSSHHPQIINIGSVASFSCCTPKGVIYPLSKSSVIHLTKFMATELNSIVVHCNCIAPGL</sequence>
<dbReference type="Gene3D" id="3.40.50.720">
    <property type="entry name" value="NAD(P)-binding Rossmann-like Domain"/>
    <property type="match status" value="1"/>
</dbReference>
<dbReference type="SUPFAM" id="SSF51735">
    <property type="entry name" value="NAD(P)-binding Rossmann-fold domains"/>
    <property type="match status" value="1"/>
</dbReference>
<reference evidence="4" key="1">
    <citation type="submission" date="2013-11" db="EMBL/GenBank/DDBJ databases">
        <title>Genome sequence of the fusiform rust pathogen reveals effectors for host alternation and coevolution with pine.</title>
        <authorList>
            <consortium name="DOE Joint Genome Institute"/>
            <person name="Smith K."/>
            <person name="Pendleton A."/>
            <person name="Kubisiak T."/>
            <person name="Anderson C."/>
            <person name="Salamov A."/>
            <person name="Aerts A."/>
            <person name="Riley R."/>
            <person name="Clum A."/>
            <person name="Lindquist E."/>
            <person name="Ence D."/>
            <person name="Campbell M."/>
            <person name="Kronenberg Z."/>
            <person name="Feau N."/>
            <person name="Dhillon B."/>
            <person name="Hamelin R."/>
            <person name="Burleigh J."/>
            <person name="Smith J."/>
            <person name="Yandell M."/>
            <person name="Nelson C."/>
            <person name="Grigoriev I."/>
            <person name="Davis J."/>
        </authorList>
    </citation>
    <scope>NUCLEOTIDE SEQUENCE</scope>
    <source>
        <strain evidence="4">G11</strain>
    </source>
</reference>
<evidence type="ECO:0000256" key="3">
    <source>
        <dbReference type="ARBA" id="ARBA00023002"/>
    </source>
</evidence>
<gene>
    <name evidence="4" type="ORF">CROQUDRAFT_13574</name>
</gene>
<dbReference type="GO" id="GO:0016491">
    <property type="term" value="F:oxidoreductase activity"/>
    <property type="evidence" value="ECO:0007669"/>
    <property type="project" value="UniProtKB-KW"/>
</dbReference>
<dbReference type="Pfam" id="PF00106">
    <property type="entry name" value="adh_short"/>
    <property type="match status" value="1"/>
</dbReference>
<protein>
    <submittedName>
        <fullName evidence="4">Uncharacterized protein</fullName>
    </submittedName>
</protein>
<keyword evidence="2" id="KW-0521">NADP</keyword>
<dbReference type="InterPro" id="IPR052178">
    <property type="entry name" value="Sec_Metab_Biosynth_SDR"/>
</dbReference>
<comment type="similarity">
    <text evidence="1">Belongs to the short-chain dehydrogenases/reductases (SDR) family.</text>
</comment>
<evidence type="ECO:0000313" key="4">
    <source>
        <dbReference type="EMBL" id="KAG0143720.1"/>
    </source>
</evidence>
<evidence type="ECO:0000256" key="2">
    <source>
        <dbReference type="ARBA" id="ARBA00022857"/>
    </source>
</evidence>
<comment type="caution">
    <text evidence="4">The sequence shown here is derived from an EMBL/GenBank/DDBJ whole genome shotgun (WGS) entry which is preliminary data.</text>
</comment>
<dbReference type="PANTHER" id="PTHR43618:SF4">
    <property type="entry name" value="SHORT CHAIN DEHYDROGENASE_REDUCTASE FAMILY (AFU_ORTHOLOGUE AFUA_7G04540)"/>
    <property type="match status" value="1"/>
</dbReference>
<dbReference type="OrthoDB" id="2962696at2759"/>
<dbReference type="Proteomes" id="UP000886653">
    <property type="component" value="Unassembled WGS sequence"/>
</dbReference>
<dbReference type="AlphaFoldDB" id="A0A9P6NHH2"/>
<accession>A0A9P6NHH2</accession>
<dbReference type="PRINTS" id="PR00081">
    <property type="entry name" value="GDHRDH"/>
</dbReference>
<dbReference type="InterPro" id="IPR036291">
    <property type="entry name" value="NAD(P)-bd_dom_sf"/>
</dbReference>
<evidence type="ECO:0000256" key="1">
    <source>
        <dbReference type="ARBA" id="ARBA00006484"/>
    </source>
</evidence>